<comment type="caution">
    <text evidence="2">The sequence shown here is derived from an EMBL/GenBank/DDBJ whole genome shotgun (WGS) entry which is preliminary data.</text>
</comment>
<dbReference type="Proteomes" id="UP000779233">
    <property type="component" value="Unassembled WGS sequence"/>
</dbReference>
<dbReference type="EMBL" id="CAJZCX010000003">
    <property type="protein sequence ID" value="CAG9472700.1"/>
    <property type="molecule type" value="Genomic_DNA"/>
</dbReference>
<proteinExistence type="predicted"/>
<dbReference type="VEuPathDB" id="PlasmoDB:PVPAM_020027100"/>
<dbReference type="Pfam" id="PF05795">
    <property type="entry name" value="Plasmodium_Vir"/>
    <property type="match status" value="1"/>
</dbReference>
<dbReference type="InterPro" id="IPR008780">
    <property type="entry name" value="Plasmodium_Vir"/>
</dbReference>
<dbReference type="AlphaFoldDB" id="A0A8S4H942"/>
<evidence type="ECO:0000256" key="1">
    <source>
        <dbReference type="SAM" id="MobiDB-lite"/>
    </source>
</evidence>
<evidence type="ECO:0000313" key="3">
    <source>
        <dbReference type="Proteomes" id="UP000779233"/>
    </source>
</evidence>
<gene>
    <name evidence="2" type="ORF">PVW1_140080900</name>
</gene>
<sequence>MSSVSKIYTLDEFEEKNNSEFSRTHLNVLYKSFFDSKCDVNPYSYDHCEPDKDYERIKEQHRELYKKFERNLKSITNKTEYYKNYETDNDKLCFYLKYWFYDQLFVHNFRDPEIDELLKLWNERKEQKCPDCQCEFDVKKMEEIKILKNIYDYFLFWDAFKDKSKISTEISRRTYCKYIDAGNISRSMYELICESNKRSLCEEFNKYLKEYVELNDKSSILCHEDASSDVFNYDPQVLAQRRNLNIAHKEEEEDKDKDFGLQWEEDLKEGQDLHLRQEQKSQSVTEHSVTDSSNDGKSTGTIITTSSVGTVGFLFLIYKFTPLRSMLDPRIRKTRNNLMNGVQGSNELQSQDYHFYPQDAPFNRYNIGYQSS</sequence>
<evidence type="ECO:0000313" key="2">
    <source>
        <dbReference type="EMBL" id="CAG9472700.1"/>
    </source>
</evidence>
<name>A0A8S4H942_PLAVI</name>
<feature type="compositionally biased region" description="Polar residues" evidence="1">
    <location>
        <begin position="280"/>
        <end position="297"/>
    </location>
</feature>
<feature type="region of interest" description="Disordered" evidence="1">
    <location>
        <begin position="276"/>
        <end position="301"/>
    </location>
</feature>
<protein>
    <submittedName>
        <fullName evidence="2">(malaria parasite P. vivax) hypothetical protein</fullName>
    </submittedName>
</protein>
<accession>A0A8S4H942</accession>
<reference evidence="2" key="1">
    <citation type="submission" date="2021-09" db="EMBL/GenBank/DDBJ databases">
        <authorList>
            <consortium name="Pathogen Informatics"/>
        </authorList>
    </citation>
    <scope>NUCLEOTIDE SEQUENCE</scope>
    <source>
        <strain evidence="2">PvW1</strain>
    </source>
</reference>
<organism evidence="2 3">
    <name type="scientific">Plasmodium vivax</name>
    <name type="common">malaria parasite P. vivax</name>
    <dbReference type="NCBI Taxonomy" id="5855"/>
    <lineage>
        <taxon>Eukaryota</taxon>
        <taxon>Sar</taxon>
        <taxon>Alveolata</taxon>
        <taxon>Apicomplexa</taxon>
        <taxon>Aconoidasida</taxon>
        <taxon>Haemosporida</taxon>
        <taxon>Plasmodiidae</taxon>
        <taxon>Plasmodium</taxon>
        <taxon>Plasmodium (Plasmodium)</taxon>
    </lineage>
</organism>